<organism evidence="2 3">
    <name type="scientific">Streptomyces bauhiniae</name>
    <dbReference type="NCBI Taxonomy" id="2340725"/>
    <lineage>
        <taxon>Bacteria</taxon>
        <taxon>Bacillati</taxon>
        <taxon>Actinomycetota</taxon>
        <taxon>Actinomycetes</taxon>
        <taxon>Kitasatosporales</taxon>
        <taxon>Streptomycetaceae</taxon>
        <taxon>Streptomyces</taxon>
    </lineage>
</organism>
<feature type="domain" description="DUF397" evidence="1">
    <location>
        <begin position="6"/>
        <end position="61"/>
    </location>
</feature>
<reference evidence="2 3" key="1">
    <citation type="submission" date="2020-01" db="EMBL/GenBank/DDBJ databases">
        <title>Insect and environment-associated Actinomycetes.</title>
        <authorList>
            <person name="Currrie C."/>
            <person name="Chevrette M."/>
            <person name="Carlson C."/>
            <person name="Stubbendieck R."/>
            <person name="Wendt-Pienkowski E."/>
        </authorList>
    </citation>
    <scope>NUCLEOTIDE SEQUENCE [LARGE SCALE GENOMIC DNA]</scope>
    <source>
        <strain evidence="2 3">SID7754</strain>
    </source>
</reference>
<name>A0A7K3QZ32_9ACTN</name>
<gene>
    <name evidence="2" type="ORF">G3I21_26030</name>
</gene>
<dbReference type="EMBL" id="JAAGMR010000294">
    <property type="protein sequence ID" value="NEB95095.1"/>
    <property type="molecule type" value="Genomic_DNA"/>
</dbReference>
<accession>A0A7K3QZ32</accession>
<proteinExistence type="predicted"/>
<sequence>MTDTPRWFTSSYSSNGGNCVEVATNLAATSGAVPVRDSKSSGGAVLKLSAGSFSAFVAGVKTGRLDAV</sequence>
<dbReference type="Pfam" id="PF04149">
    <property type="entry name" value="DUF397"/>
    <property type="match status" value="1"/>
</dbReference>
<evidence type="ECO:0000313" key="2">
    <source>
        <dbReference type="EMBL" id="NEB95095.1"/>
    </source>
</evidence>
<evidence type="ECO:0000313" key="3">
    <source>
        <dbReference type="Proteomes" id="UP000470520"/>
    </source>
</evidence>
<dbReference type="Proteomes" id="UP000470520">
    <property type="component" value="Unassembled WGS sequence"/>
</dbReference>
<protein>
    <submittedName>
        <fullName evidence="2">DUF397 domain-containing protein</fullName>
    </submittedName>
</protein>
<dbReference type="AlphaFoldDB" id="A0A7K3QZ32"/>
<dbReference type="InterPro" id="IPR007278">
    <property type="entry name" value="DUF397"/>
</dbReference>
<comment type="caution">
    <text evidence="2">The sequence shown here is derived from an EMBL/GenBank/DDBJ whole genome shotgun (WGS) entry which is preliminary data.</text>
</comment>
<evidence type="ECO:0000259" key="1">
    <source>
        <dbReference type="Pfam" id="PF04149"/>
    </source>
</evidence>
<dbReference type="RefSeq" id="WP_164193406.1">
    <property type="nucleotide sequence ID" value="NZ_JAAGMR010000294.1"/>
</dbReference>